<gene>
    <name evidence="1" type="ORF">HMPREF0044_0576</name>
</gene>
<sequence length="235" mass="26575">MKYFAKATVWPSVTPWDGYPQVAGTIAIFPAGHPESKITYFVDTAMMPGAQKLEGRSRFPNFILSPLDEQGSYEVFFFYTDMHEEEPLLALAKVEGTEVKVVERPQTPRQEEMEPVLTALLVGFADLVKQTAQTSFSQPVKASVDLAEAVVTADEVLHLPTTHAETDRLFWRHLVPAEPIYHPEIDEPIREVYREYRADHPAGYGLIYWDGKDFTTGDYWPVGETPGVHSPRKFS</sequence>
<dbReference type="EMBL" id="ACFG01000029">
    <property type="protein sequence ID" value="EEH64105.1"/>
    <property type="molecule type" value="Genomic_DNA"/>
</dbReference>
<dbReference type="STRING" id="525245.HMPREF0044_0576"/>
<dbReference type="Proteomes" id="UP000010301">
    <property type="component" value="Unassembled WGS sequence"/>
</dbReference>
<name>C0VZI6_9ACTO</name>
<evidence type="ECO:0000313" key="1">
    <source>
        <dbReference type="EMBL" id="EEH64105.1"/>
    </source>
</evidence>
<reference evidence="1 2" key="1">
    <citation type="submission" date="2009-01" db="EMBL/GenBank/DDBJ databases">
        <authorList>
            <person name="Qin X."/>
            <person name="Bachman B."/>
            <person name="Battles P."/>
            <person name="Bell A."/>
            <person name="Bess C."/>
            <person name="Bickham C."/>
            <person name="Chaboub L."/>
            <person name="Chen D."/>
            <person name="Coyle M."/>
            <person name="Deiros D.R."/>
            <person name="Dinh H."/>
            <person name="Forbes L."/>
            <person name="Fowler G."/>
            <person name="Francisco L."/>
            <person name="Fu Q."/>
            <person name="Gubbala S."/>
            <person name="Hale W."/>
            <person name="Han Y."/>
            <person name="Hemphill L."/>
            <person name="Highlander S.K."/>
            <person name="Hirani K."/>
            <person name="Hogues M."/>
            <person name="Jackson L."/>
            <person name="Jakkamsetti A."/>
            <person name="Javaid M."/>
            <person name="Jiang H."/>
            <person name="Korchina V."/>
            <person name="Kovar C."/>
            <person name="Lara F."/>
            <person name="Lee S."/>
            <person name="Mata R."/>
            <person name="Mathew T."/>
            <person name="Moen C."/>
            <person name="Morales K."/>
            <person name="Munidasa M."/>
            <person name="Nazareth L."/>
            <person name="Ngo R."/>
            <person name="Nguyen L."/>
            <person name="Okwuonu G."/>
            <person name="Ongeri F."/>
            <person name="Patil S."/>
            <person name="Petrosino J."/>
            <person name="Pham C."/>
            <person name="Pham P."/>
            <person name="Pu L.-L."/>
            <person name="Puazo M."/>
            <person name="Raj R."/>
            <person name="Reid J."/>
            <person name="Rouhana J."/>
            <person name="Saada N."/>
            <person name="Shang Y."/>
            <person name="Simmons D."/>
            <person name="Thornton R."/>
            <person name="Warren J."/>
            <person name="Weissenberger G."/>
            <person name="Zhang J."/>
            <person name="Zhang L."/>
            <person name="Zhou C."/>
            <person name="Zhu D."/>
            <person name="Muzny D."/>
            <person name="Worley K."/>
            <person name="Gibbs R."/>
        </authorList>
    </citation>
    <scope>NUCLEOTIDE SEQUENCE [LARGE SCALE GENOMIC DNA]</scope>
    <source>
        <strain evidence="1 2">DSM 15436</strain>
    </source>
</reference>
<protein>
    <submittedName>
        <fullName evidence="1">Uncharacterized protein</fullName>
    </submittedName>
</protein>
<organism evidence="1 2">
    <name type="scientific">Gleimia coleocanis DSM 15436</name>
    <dbReference type="NCBI Taxonomy" id="525245"/>
    <lineage>
        <taxon>Bacteria</taxon>
        <taxon>Bacillati</taxon>
        <taxon>Actinomycetota</taxon>
        <taxon>Actinomycetes</taxon>
        <taxon>Actinomycetales</taxon>
        <taxon>Actinomycetaceae</taxon>
        <taxon>Gleimia</taxon>
    </lineage>
</organism>
<dbReference type="AlphaFoldDB" id="C0VZI6"/>
<dbReference type="HOGENOM" id="CLU_1178227_0_0_11"/>
<evidence type="ECO:0000313" key="2">
    <source>
        <dbReference type="Proteomes" id="UP000010301"/>
    </source>
</evidence>
<keyword evidence="2" id="KW-1185">Reference proteome</keyword>
<comment type="caution">
    <text evidence="1">The sequence shown here is derived from an EMBL/GenBank/DDBJ whole genome shotgun (WGS) entry which is preliminary data.</text>
</comment>
<accession>C0VZI6</accession>
<dbReference type="RefSeq" id="WP_006546036.1">
    <property type="nucleotide sequence ID" value="NZ_DS999539.1"/>
</dbReference>
<proteinExistence type="predicted"/>